<organism evidence="1 2">
    <name type="scientific">Effrenium voratum</name>
    <dbReference type="NCBI Taxonomy" id="2562239"/>
    <lineage>
        <taxon>Eukaryota</taxon>
        <taxon>Sar</taxon>
        <taxon>Alveolata</taxon>
        <taxon>Dinophyceae</taxon>
        <taxon>Suessiales</taxon>
        <taxon>Symbiodiniaceae</taxon>
        <taxon>Effrenium</taxon>
    </lineage>
</organism>
<gene>
    <name evidence="1" type="ORF">EVOR1521_LOCUS22808</name>
</gene>
<dbReference type="Proteomes" id="UP001178507">
    <property type="component" value="Unassembled WGS sequence"/>
</dbReference>
<dbReference type="AlphaFoldDB" id="A0AA36J4U7"/>
<protein>
    <submittedName>
        <fullName evidence="1">Uncharacterized protein</fullName>
    </submittedName>
</protein>
<evidence type="ECO:0000313" key="2">
    <source>
        <dbReference type="Proteomes" id="UP001178507"/>
    </source>
</evidence>
<reference evidence="1" key="1">
    <citation type="submission" date="2023-08" db="EMBL/GenBank/DDBJ databases">
        <authorList>
            <person name="Chen Y."/>
            <person name="Shah S."/>
            <person name="Dougan E. K."/>
            <person name="Thang M."/>
            <person name="Chan C."/>
        </authorList>
    </citation>
    <scope>NUCLEOTIDE SEQUENCE</scope>
</reference>
<name>A0AA36J4U7_9DINO</name>
<proteinExistence type="predicted"/>
<dbReference type="EMBL" id="CAUJNA010003328">
    <property type="protein sequence ID" value="CAJ1399236.1"/>
    <property type="molecule type" value="Genomic_DNA"/>
</dbReference>
<comment type="caution">
    <text evidence="1">The sequence shown here is derived from an EMBL/GenBank/DDBJ whole genome shotgun (WGS) entry which is preliminary data.</text>
</comment>
<evidence type="ECO:0000313" key="1">
    <source>
        <dbReference type="EMBL" id="CAJ1399236.1"/>
    </source>
</evidence>
<sequence>MPGASSLSQFRWSMRSVKAIKARKTSLKGTPLVGDLQKLSALLARGDEGLKEALHGACAEGQEQAVQALLKAKAQVRTRGTAAGSHRCTWQPSVGTSRWCGYFALPKLMSRRSMRRAGRHSTWLQPSVAKQMWPGSC</sequence>
<accession>A0AA36J4U7</accession>
<keyword evidence="2" id="KW-1185">Reference proteome</keyword>